<organism evidence="1">
    <name type="scientific">Geladintestivirus 2</name>
    <dbReference type="NCBI Taxonomy" id="3233134"/>
    <lineage>
        <taxon>Viruses</taxon>
        <taxon>Duplodnaviria</taxon>
        <taxon>Heunggongvirae</taxon>
        <taxon>Uroviricota</taxon>
        <taxon>Caudoviricetes</taxon>
        <taxon>Crassvirales</taxon>
    </lineage>
</organism>
<reference evidence="1" key="1">
    <citation type="submission" date="2024-06" db="EMBL/GenBank/DDBJ databases">
        <title>Intestivirid acquisition increases across infancy in a wild primate population.</title>
        <authorList>
            <person name="Schneider-Creas I.A."/>
            <person name="Moya I.L."/>
            <person name="Chiou K.L."/>
            <person name="Baniel A."/>
            <person name="Azanaw Haile A."/>
            <person name="Kebede F."/>
            <person name="Abebe B."/>
            <person name="Snyder-Mackler N."/>
            <person name="Varsani A."/>
        </authorList>
    </citation>
    <scope>NUCLEOTIDE SEQUENCE</scope>
    <source>
        <strain evidence="1">Int_RNL_2018_0288_CRY</strain>
    </source>
</reference>
<evidence type="ECO:0000313" key="1">
    <source>
        <dbReference type="EMBL" id="XCO00597.1"/>
    </source>
</evidence>
<proteinExistence type="predicted"/>
<protein>
    <submittedName>
        <fullName evidence="1">Uncharacterized protein</fullName>
    </submittedName>
</protein>
<name>A0AAU8MIP3_9CAUD</name>
<sequence>MFNIKNIHNSILLKFINPHSLSESVKHVIVDILAGIS</sequence>
<dbReference type="EMBL" id="PP965500">
    <property type="protein sequence ID" value="XCO00597.1"/>
    <property type="molecule type" value="Genomic_DNA"/>
</dbReference>
<accession>A0AAU8MIP3</accession>